<dbReference type="AlphaFoldDB" id="A0A2C9XVL6"/>
<reference evidence="1 2" key="1">
    <citation type="submission" date="2017-03" db="EMBL/GenBank/DDBJ databases">
        <title>Genome analysis of strain PAMC 26510.</title>
        <authorList>
            <person name="Oh H.-M."/>
            <person name="Yang J.-A."/>
        </authorList>
    </citation>
    <scope>NUCLEOTIDE SEQUENCE [LARGE SCALE GENOMIC DNA]</scope>
    <source>
        <strain evidence="1 2">PAMC 26510</strain>
    </source>
</reference>
<accession>A0A2C9XVL6</accession>
<comment type="caution">
    <text evidence="1">The sequence shown here is derived from an EMBL/GenBank/DDBJ whole genome shotgun (WGS) entry which is preliminary data.</text>
</comment>
<evidence type="ECO:0000313" key="1">
    <source>
        <dbReference type="EMBL" id="OTP80265.1"/>
    </source>
</evidence>
<organism evidence="1 2">
    <name type="scientific">Caballeronia sordidicola</name>
    <name type="common">Burkholderia sordidicola</name>
    <dbReference type="NCBI Taxonomy" id="196367"/>
    <lineage>
        <taxon>Bacteria</taxon>
        <taxon>Pseudomonadati</taxon>
        <taxon>Pseudomonadota</taxon>
        <taxon>Betaproteobacteria</taxon>
        <taxon>Burkholderiales</taxon>
        <taxon>Burkholderiaceae</taxon>
        <taxon>Caballeronia</taxon>
    </lineage>
</organism>
<protein>
    <submittedName>
        <fullName evidence="1">Uncharacterized protein</fullName>
    </submittedName>
</protein>
<sequence>MLAALLDIDPSEVRLYNLASFVDMVESGVSDDRDLRIFEIGWNGLTVRVWAAHPLFLTDDASLLGKWAELYADIASSAAAEAIRRAQY</sequence>
<evidence type="ECO:0000313" key="2">
    <source>
        <dbReference type="Proteomes" id="UP000194546"/>
    </source>
</evidence>
<name>A0A2C9XVL6_CABSO</name>
<dbReference type="EMBL" id="NBTY01000007">
    <property type="protein sequence ID" value="OTP80265.1"/>
    <property type="molecule type" value="Genomic_DNA"/>
</dbReference>
<dbReference type="Proteomes" id="UP000194546">
    <property type="component" value="Unassembled WGS sequence"/>
</dbReference>
<gene>
    <name evidence="1" type="ORF">PAMC26510_03150</name>
</gene>
<proteinExistence type="predicted"/>